<proteinExistence type="predicted"/>
<name>A0A7J0H9I8_9ERIC</name>
<keyword evidence="3" id="KW-1185">Reference proteome</keyword>
<dbReference type="EMBL" id="BJWL01000028">
    <property type="protein sequence ID" value="GFZ19782.1"/>
    <property type="molecule type" value="Genomic_DNA"/>
</dbReference>
<dbReference type="AlphaFoldDB" id="A0A7J0H9I8"/>
<gene>
    <name evidence="2" type="ORF">Acr_28g0004870</name>
</gene>
<feature type="region of interest" description="Disordered" evidence="1">
    <location>
        <begin position="412"/>
        <end position="466"/>
    </location>
</feature>
<feature type="compositionally biased region" description="Polar residues" evidence="1">
    <location>
        <begin position="441"/>
        <end position="456"/>
    </location>
</feature>
<evidence type="ECO:0000313" key="3">
    <source>
        <dbReference type="Proteomes" id="UP000585474"/>
    </source>
</evidence>
<protein>
    <submittedName>
        <fullName evidence="2">Uncharacterized protein</fullName>
    </submittedName>
</protein>
<sequence>MQDPALALKRAFRLRLRMLVRQSRRGSAAVGRLLRCGDLLEGKKTPESRAAHGRRQARTLRCRALAGEQPIVGIAHDLGTELRLGMGDLRKQRNKRYRLGRGPSKPLWGRNQTKVGFKEEMNSLIDIGEVSDDGVQITSSQILARTAITISELGTSRDLGHRSKQISALGEKSYMEDKVTRFPSSPKEDPSSPESSPSVALPSIEMEVNIITLEELEKLRELCFIPSSIQIRLPEDGEIIMSTHLGEVAFYEAAFYAGDNWEFLKGLDWEAGVPLVLGHRVSQHYNKEPQLFKDERERLDEILRSVGRELYSVKVVRQSQWRLEDETRAKLHSLAKQLQYIGTIRKEIRRILPHVLDLTLLKWLGVKVREPLLDLEPLSSNSSSESRSESWSDLELPPSLDRMISLNKLGQKLEESKSESSMAKSTPMKGMVISEKHLRESSVTSPNEKRNTSSPNKKGKTADISKGKEIARLLRPKRCQNPAVVLGSALDVQSREAGDEATLLQGWVASLEGELSRAQKGLNGEVARKCGSLQESGLDAVEASTFKYFGEGFDFYKWMLRRHHPNLAIDLKGMGLDHDLLVEEDEEKSRLSLNSVSLFSLSKFEILKLGIPISTSITDSDPQAIENGVSPIGIFLVVCNFYLTIGLRMAKRREMVENGEVRAKQPKSVVVELLRVVRYENLGNSKMASDALTDKIPGVFVYDFGERFCPDPFGRRHLSSGPENDLLYKIPQIIQNLAA</sequence>
<dbReference type="Proteomes" id="UP000585474">
    <property type="component" value="Unassembled WGS sequence"/>
</dbReference>
<accession>A0A7J0H9I8</accession>
<dbReference type="OrthoDB" id="1752359at2759"/>
<reference evidence="2 3" key="1">
    <citation type="submission" date="2019-07" db="EMBL/GenBank/DDBJ databases">
        <title>De Novo Assembly of kiwifruit Actinidia rufa.</title>
        <authorList>
            <person name="Sugita-Konishi S."/>
            <person name="Sato K."/>
            <person name="Mori E."/>
            <person name="Abe Y."/>
            <person name="Kisaki G."/>
            <person name="Hamano K."/>
            <person name="Suezawa K."/>
            <person name="Otani M."/>
            <person name="Fukuda T."/>
            <person name="Manabe T."/>
            <person name="Gomi K."/>
            <person name="Tabuchi M."/>
            <person name="Akimitsu K."/>
            <person name="Kataoka I."/>
        </authorList>
    </citation>
    <scope>NUCLEOTIDE SEQUENCE [LARGE SCALE GENOMIC DNA]</scope>
    <source>
        <strain evidence="3">cv. Fuchu</strain>
    </source>
</reference>
<organism evidence="2 3">
    <name type="scientific">Actinidia rufa</name>
    <dbReference type="NCBI Taxonomy" id="165716"/>
    <lineage>
        <taxon>Eukaryota</taxon>
        <taxon>Viridiplantae</taxon>
        <taxon>Streptophyta</taxon>
        <taxon>Embryophyta</taxon>
        <taxon>Tracheophyta</taxon>
        <taxon>Spermatophyta</taxon>
        <taxon>Magnoliopsida</taxon>
        <taxon>eudicotyledons</taxon>
        <taxon>Gunneridae</taxon>
        <taxon>Pentapetalae</taxon>
        <taxon>asterids</taxon>
        <taxon>Ericales</taxon>
        <taxon>Actinidiaceae</taxon>
        <taxon>Actinidia</taxon>
    </lineage>
</organism>
<feature type="region of interest" description="Disordered" evidence="1">
    <location>
        <begin position="174"/>
        <end position="199"/>
    </location>
</feature>
<comment type="caution">
    <text evidence="2">The sequence shown here is derived from an EMBL/GenBank/DDBJ whole genome shotgun (WGS) entry which is preliminary data.</text>
</comment>
<feature type="compositionally biased region" description="Basic and acidic residues" evidence="1">
    <location>
        <begin position="174"/>
        <end position="190"/>
    </location>
</feature>
<evidence type="ECO:0000256" key="1">
    <source>
        <dbReference type="SAM" id="MobiDB-lite"/>
    </source>
</evidence>
<evidence type="ECO:0000313" key="2">
    <source>
        <dbReference type="EMBL" id="GFZ19782.1"/>
    </source>
</evidence>